<organism evidence="2 3">
    <name type="scientific">Neurospora hispaniola</name>
    <dbReference type="NCBI Taxonomy" id="588809"/>
    <lineage>
        <taxon>Eukaryota</taxon>
        <taxon>Fungi</taxon>
        <taxon>Dikarya</taxon>
        <taxon>Ascomycota</taxon>
        <taxon>Pezizomycotina</taxon>
        <taxon>Sordariomycetes</taxon>
        <taxon>Sordariomycetidae</taxon>
        <taxon>Sordariales</taxon>
        <taxon>Sordariaceae</taxon>
        <taxon>Neurospora</taxon>
    </lineage>
</organism>
<feature type="compositionally biased region" description="Polar residues" evidence="1">
    <location>
        <begin position="87"/>
        <end position="96"/>
    </location>
</feature>
<sequence>MKGQMFFILKLDPFARGQSVFLKCLYRKVLHFIVLSSQVVSSCSETSNSFFPAKHGASRLVQASIPVDLSGLVSKSLAKKPHEPGDQGNTKHSTTGMRYRLPSLPTTTGNTPQPDSIETESIVHNPPAPSPGEASAPAIVDKIFEQNKTRSLASALHCVWILLSPSTCRRTLGTATNPSHRHPHPSLSIHRNRLKTDRIDTIHPPTAITWHPDPTHGSASAPRLRGSI</sequence>
<keyword evidence="3" id="KW-1185">Reference proteome</keyword>
<evidence type="ECO:0000313" key="3">
    <source>
        <dbReference type="Proteomes" id="UP001285908"/>
    </source>
</evidence>
<feature type="region of interest" description="Disordered" evidence="1">
    <location>
        <begin position="76"/>
        <end position="116"/>
    </location>
</feature>
<dbReference type="AlphaFoldDB" id="A0AAJ0I3R6"/>
<feature type="compositionally biased region" description="Polar residues" evidence="1">
    <location>
        <begin position="104"/>
        <end position="116"/>
    </location>
</feature>
<evidence type="ECO:0000313" key="2">
    <source>
        <dbReference type="EMBL" id="KAK3489204.1"/>
    </source>
</evidence>
<comment type="caution">
    <text evidence="2">The sequence shown here is derived from an EMBL/GenBank/DDBJ whole genome shotgun (WGS) entry which is preliminary data.</text>
</comment>
<dbReference type="GeneID" id="87870918"/>
<dbReference type="Proteomes" id="UP001285908">
    <property type="component" value="Unassembled WGS sequence"/>
</dbReference>
<dbReference type="EMBL" id="JAULSX010000006">
    <property type="protein sequence ID" value="KAK3489204.1"/>
    <property type="molecule type" value="Genomic_DNA"/>
</dbReference>
<accession>A0AAJ0I3R6</accession>
<gene>
    <name evidence="2" type="ORF">B0T23DRAFT_196160</name>
</gene>
<dbReference type="RefSeq" id="XP_062690911.1">
    <property type="nucleotide sequence ID" value="XM_062833296.1"/>
</dbReference>
<reference evidence="2 3" key="1">
    <citation type="journal article" date="2023" name="Mol. Phylogenet. Evol.">
        <title>Genome-scale phylogeny and comparative genomics of the fungal order Sordariales.</title>
        <authorList>
            <person name="Hensen N."/>
            <person name="Bonometti L."/>
            <person name="Westerberg I."/>
            <person name="Brannstrom I.O."/>
            <person name="Guillou S."/>
            <person name="Cros-Aarteil S."/>
            <person name="Calhoun S."/>
            <person name="Haridas S."/>
            <person name="Kuo A."/>
            <person name="Mondo S."/>
            <person name="Pangilinan J."/>
            <person name="Riley R."/>
            <person name="LaButti K."/>
            <person name="Andreopoulos B."/>
            <person name="Lipzen A."/>
            <person name="Chen C."/>
            <person name="Yan M."/>
            <person name="Daum C."/>
            <person name="Ng V."/>
            <person name="Clum A."/>
            <person name="Steindorff A."/>
            <person name="Ohm R.A."/>
            <person name="Martin F."/>
            <person name="Silar P."/>
            <person name="Natvig D.O."/>
            <person name="Lalanne C."/>
            <person name="Gautier V."/>
            <person name="Ament-Velasquez S.L."/>
            <person name="Kruys A."/>
            <person name="Hutchinson M.I."/>
            <person name="Powell A.J."/>
            <person name="Barry K."/>
            <person name="Miller A.N."/>
            <person name="Grigoriev I.V."/>
            <person name="Debuchy R."/>
            <person name="Gladieux P."/>
            <person name="Hiltunen Thoren M."/>
            <person name="Johannesson H."/>
        </authorList>
    </citation>
    <scope>NUCLEOTIDE SEQUENCE [LARGE SCALE GENOMIC DNA]</scope>
    <source>
        <strain evidence="2 3">FGSC 10403</strain>
    </source>
</reference>
<name>A0AAJ0I3R6_9PEZI</name>
<protein>
    <submittedName>
        <fullName evidence="2">Uncharacterized protein</fullName>
    </submittedName>
</protein>
<evidence type="ECO:0000256" key="1">
    <source>
        <dbReference type="SAM" id="MobiDB-lite"/>
    </source>
</evidence>
<feature type="region of interest" description="Disordered" evidence="1">
    <location>
        <begin position="206"/>
        <end position="228"/>
    </location>
</feature>
<proteinExistence type="predicted"/>